<feature type="compositionally biased region" description="Basic and acidic residues" evidence="1">
    <location>
        <begin position="111"/>
        <end position="121"/>
    </location>
</feature>
<keyword evidence="2" id="KW-0812">Transmembrane</keyword>
<evidence type="ECO:0000256" key="2">
    <source>
        <dbReference type="SAM" id="Phobius"/>
    </source>
</evidence>
<reference evidence="7" key="1">
    <citation type="submission" date="2025-08" db="UniProtKB">
        <authorList>
            <consortium name="RefSeq"/>
        </authorList>
    </citation>
    <scope>IDENTIFICATION</scope>
    <source>
        <tissue evidence="7">Muscle</tissue>
    </source>
</reference>
<evidence type="ECO:0000313" key="6">
    <source>
        <dbReference type="Proteomes" id="UP000694941"/>
    </source>
</evidence>
<gene>
    <name evidence="7" type="primary">LOC106466602</name>
</gene>
<dbReference type="Gene3D" id="3.50.4.10">
    <property type="entry name" value="Hepatocyte Growth Factor"/>
    <property type="match status" value="3"/>
</dbReference>
<feature type="transmembrane region" description="Helical" evidence="2">
    <location>
        <begin position="901"/>
        <end position="926"/>
    </location>
</feature>
<dbReference type="SMART" id="SM00241">
    <property type="entry name" value="ZP"/>
    <property type="match status" value="1"/>
</dbReference>
<evidence type="ECO:0000256" key="1">
    <source>
        <dbReference type="SAM" id="MobiDB-lite"/>
    </source>
</evidence>
<dbReference type="SMART" id="SM00473">
    <property type="entry name" value="PAN_AP"/>
    <property type="match status" value="3"/>
</dbReference>
<feature type="domain" description="ZP" evidence="5">
    <location>
        <begin position="573"/>
        <end position="819"/>
    </location>
</feature>
<evidence type="ECO:0000259" key="5">
    <source>
        <dbReference type="PROSITE" id="PS51034"/>
    </source>
</evidence>
<sequence>MKITLRKMIPMVSFLAALRILTEAQSCNNGIGKLVYEKVPGYQLGGGGSGFGGGRSRSELVTRKDLPVRVLEECIRRCQEDRTTSIQECLSFDFFPGKPLSSFVPGDRALGDSSRRFRDSESSSNQRLSGGNYNNDRKTAGDDFNNGENYEESKCYLYHDRASPDGAGTLIVEGDAWHFNEVCLSSTKVSTECVDRLYVFERTPGYKFERDDDKEVIAFNRTECQDKCLNEYNFVCRSATFDRAGQRCRISRETKYTAPDAFRRDPNSDYMENMCLPDNLLNNASYECYQRKRLAGSHEAESKAFSFRECLDECMRRYGRDCWSVEFSSRYQMCRFSSNEGHRNGRPNLVDDDYYDFYEFKWRRTDSPRGSRYPGGGGYGGSYGGYRGGGRFDDRPDYGGGGGGWGENRWNDRPNYWGSYPPRHPPPDDRYGGSFGIDRRYPPPPPLPPYPPGPRLPPNPGSYPVCPPGGTGEGQPFRRLRESLRIARFYIRRVLRTERIEDCERACLEARDFICRSFNYRPFAPDNCELSDADSSQLRIDNPSHFDQNTQFDYFERDGFGPGGGNCLDVTQSCSPDGMEFSLRTPGGFFGRIYTYGFFDTCFYDGNGGNVNVLKISRANGFPRCGTQQYGDVMTNIVVVQFNDYVQTSHDKVYNLTCYLAGPGETVVTSNYMDSRTEGRYPTQIEHLPAQNILTSSVTLRILYRGTPTNTIAVGDLLTFRLETRSQYRYDYFTGDIFATNVIAKDPYSGREVHLIDSRGCPIDLYVFPELHRTPEGALEADFYAFKIPGSNLLVFQATVRTCRGPCDPVICSDGGRPGSFPSWGRKKRAVSSAVSPPLKSPLPSIVGSTPAAPSNSTDDTDHEEEVHELLKVYLSRADIPLESKGLPHERSVVCVHKGGYYTLMFIVALLVFIIIAVAVATVSYIRRMKVMVKESDAESTSPSTTEFYISQFQAPKFEDPSEPIYTDPSMFERCRSLRSMTISNLGNAKGDFY</sequence>
<feature type="compositionally biased region" description="Polar residues" evidence="1">
    <location>
        <begin position="125"/>
        <end position="134"/>
    </location>
</feature>
<dbReference type="InterPro" id="IPR001507">
    <property type="entry name" value="ZP_dom"/>
</dbReference>
<organism evidence="6 7">
    <name type="scientific">Limulus polyphemus</name>
    <name type="common">Atlantic horseshoe crab</name>
    <dbReference type="NCBI Taxonomy" id="6850"/>
    <lineage>
        <taxon>Eukaryota</taxon>
        <taxon>Metazoa</taxon>
        <taxon>Ecdysozoa</taxon>
        <taxon>Arthropoda</taxon>
        <taxon>Chelicerata</taxon>
        <taxon>Merostomata</taxon>
        <taxon>Xiphosura</taxon>
        <taxon>Limulidae</taxon>
        <taxon>Limulus</taxon>
    </lineage>
</organism>
<keyword evidence="2" id="KW-0472">Membrane</keyword>
<dbReference type="Proteomes" id="UP000694941">
    <property type="component" value="Unplaced"/>
</dbReference>
<dbReference type="InterPro" id="IPR003609">
    <property type="entry name" value="Pan_app"/>
</dbReference>
<evidence type="ECO:0000259" key="4">
    <source>
        <dbReference type="PROSITE" id="PS50948"/>
    </source>
</evidence>
<proteinExistence type="predicted"/>
<dbReference type="GeneID" id="106466602"/>
<dbReference type="InterPro" id="IPR052774">
    <property type="entry name" value="Celegans_DevNeuronal_Protein"/>
</dbReference>
<keyword evidence="3" id="KW-0732">Signal</keyword>
<dbReference type="PANTHER" id="PTHR47327">
    <property type="entry name" value="FI18240P1-RELATED"/>
    <property type="match status" value="1"/>
</dbReference>
<dbReference type="Pfam" id="PF00024">
    <property type="entry name" value="PAN_1"/>
    <property type="match status" value="3"/>
</dbReference>
<protein>
    <submittedName>
        <fullName evidence="7">Uncharacterized protein LOC106466602</fullName>
    </submittedName>
</protein>
<feature type="domain" description="Apple" evidence="4">
    <location>
        <begin position="466"/>
        <end position="559"/>
    </location>
</feature>
<dbReference type="PANTHER" id="PTHR47327:SF9">
    <property type="entry name" value="NO MECHANORECEPTOR POTENTIAL A, ISOFORM A"/>
    <property type="match status" value="1"/>
</dbReference>
<feature type="signal peptide" evidence="3">
    <location>
        <begin position="1"/>
        <end position="24"/>
    </location>
</feature>
<evidence type="ECO:0000313" key="7">
    <source>
        <dbReference type="RefSeq" id="XP_022250343.1"/>
    </source>
</evidence>
<evidence type="ECO:0000256" key="3">
    <source>
        <dbReference type="SAM" id="SignalP"/>
    </source>
</evidence>
<dbReference type="RefSeq" id="XP_022250343.1">
    <property type="nucleotide sequence ID" value="XM_022394635.1"/>
</dbReference>
<dbReference type="PROSITE" id="PS51034">
    <property type="entry name" value="ZP_2"/>
    <property type="match status" value="1"/>
</dbReference>
<feature type="domain" description="Apple" evidence="4">
    <location>
        <begin position="288"/>
        <end position="362"/>
    </location>
</feature>
<keyword evidence="6" id="KW-1185">Reference proteome</keyword>
<keyword evidence="2" id="KW-1133">Transmembrane helix</keyword>
<feature type="region of interest" description="Disordered" evidence="1">
    <location>
        <begin position="111"/>
        <end position="145"/>
    </location>
</feature>
<dbReference type="PROSITE" id="PS50948">
    <property type="entry name" value="PAN"/>
    <property type="match status" value="3"/>
</dbReference>
<dbReference type="SUPFAM" id="SSF57414">
    <property type="entry name" value="Hairpin loop containing domain-like"/>
    <property type="match status" value="3"/>
</dbReference>
<feature type="region of interest" description="Disordered" evidence="1">
    <location>
        <begin position="833"/>
        <end position="863"/>
    </location>
</feature>
<feature type="region of interest" description="Disordered" evidence="1">
    <location>
        <begin position="420"/>
        <end position="461"/>
    </location>
</feature>
<dbReference type="CDD" id="cd01099">
    <property type="entry name" value="PAN_AP_HGF"/>
    <property type="match status" value="2"/>
</dbReference>
<feature type="domain" description="Apple" evidence="4">
    <location>
        <begin position="193"/>
        <end position="275"/>
    </location>
</feature>
<name>A0ABM1T387_LIMPO</name>
<feature type="chain" id="PRO_5045782162" evidence="3">
    <location>
        <begin position="25"/>
        <end position="994"/>
    </location>
</feature>
<accession>A0ABM1T387</accession>
<feature type="compositionally biased region" description="Pro residues" evidence="1">
    <location>
        <begin position="442"/>
        <end position="461"/>
    </location>
</feature>
<feature type="compositionally biased region" description="Basic and acidic residues" evidence="1">
    <location>
        <begin position="425"/>
        <end position="441"/>
    </location>
</feature>